<evidence type="ECO:0000313" key="6">
    <source>
        <dbReference type="EMBL" id="CAL1538349.1"/>
    </source>
</evidence>
<dbReference type="Proteomes" id="UP001497497">
    <property type="component" value="Unassembled WGS sequence"/>
</dbReference>
<dbReference type="InterPro" id="IPR006600">
    <property type="entry name" value="HTH_CenpB_DNA-bd_dom"/>
</dbReference>
<dbReference type="AlphaFoldDB" id="A0AAV2HXL2"/>
<evidence type="ECO:0000313" key="7">
    <source>
        <dbReference type="Proteomes" id="UP001497497"/>
    </source>
</evidence>
<dbReference type="InterPro" id="IPR036388">
    <property type="entry name" value="WH-like_DNA-bd_sf"/>
</dbReference>
<dbReference type="Pfam" id="PF03184">
    <property type="entry name" value="DDE_1"/>
    <property type="match status" value="1"/>
</dbReference>
<feature type="domain" description="HTH CENPB-type" evidence="5">
    <location>
        <begin position="93"/>
        <end position="172"/>
    </location>
</feature>
<dbReference type="Pfam" id="PF04218">
    <property type="entry name" value="CENP-B_N"/>
    <property type="match status" value="1"/>
</dbReference>
<dbReference type="SUPFAM" id="SSF46689">
    <property type="entry name" value="Homeodomain-like"/>
    <property type="match status" value="2"/>
</dbReference>
<dbReference type="InterPro" id="IPR009057">
    <property type="entry name" value="Homeodomain-like_sf"/>
</dbReference>
<dbReference type="GO" id="GO:0005634">
    <property type="term" value="C:nucleus"/>
    <property type="evidence" value="ECO:0007669"/>
    <property type="project" value="UniProtKB-SubCell"/>
</dbReference>
<gene>
    <name evidence="6" type="ORF">GSLYS_00012170001</name>
</gene>
<dbReference type="GO" id="GO:0003677">
    <property type="term" value="F:DNA binding"/>
    <property type="evidence" value="ECO:0007669"/>
    <property type="project" value="UniProtKB-KW"/>
</dbReference>
<dbReference type="InterPro" id="IPR050863">
    <property type="entry name" value="CenT-Element_Derived"/>
</dbReference>
<dbReference type="PANTHER" id="PTHR19303:SF26">
    <property type="entry name" value="TIGGER TRANSPOSABLE ELEMENT-DERIVED PROTEIN 1"/>
    <property type="match status" value="1"/>
</dbReference>
<comment type="similarity">
    <text evidence="2">Belongs to the tigger transposable element derived protein family.</text>
</comment>
<dbReference type="Gene3D" id="1.10.10.10">
    <property type="entry name" value="Winged helix-like DNA-binding domain superfamily/Winged helix DNA-binding domain"/>
    <property type="match status" value="1"/>
</dbReference>
<protein>
    <recommendedName>
        <fullName evidence="5">HTH CENPB-type domain-containing protein</fullName>
    </recommendedName>
</protein>
<dbReference type="InterPro" id="IPR007889">
    <property type="entry name" value="HTH_Psq"/>
</dbReference>
<evidence type="ECO:0000256" key="2">
    <source>
        <dbReference type="ARBA" id="ARBA00010881"/>
    </source>
</evidence>
<dbReference type="Gene3D" id="1.10.10.60">
    <property type="entry name" value="Homeodomain-like"/>
    <property type="match status" value="1"/>
</dbReference>
<keyword evidence="3" id="KW-0238">DNA-binding</keyword>
<evidence type="ECO:0000256" key="3">
    <source>
        <dbReference type="ARBA" id="ARBA00023125"/>
    </source>
</evidence>
<evidence type="ECO:0000256" key="4">
    <source>
        <dbReference type="ARBA" id="ARBA00023242"/>
    </source>
</evidence>
<dbReference type="InterPro" id="IPR004875">
    <property type="entry name" value="DDE_SF_endonuclease_dom"/>
</dbReference>
<evidence type="ECO:0000256" key="1">
    <source>
        <dbReference type="ARBA" id="ARBA00004123"/>
    </source>
</evidence>
<dbReference type="PANTHER" id="PTHR19303">
    <property type="entry name" value="TRANSPOSON"/>
    <property type="match status" value="1"/>
</dbReference>
<comment type="caution">
    <text evidence="6">The sequence shown here is derived from an EMBL/GenBank/DDBJ whole genome shotgun (WGS) entry which is preliminary data.</text>
</comment>
<name>A0AAV2HXL2_LYMST</name>
<organism evidence="6 7">
    <name type="scientific">Lymnaea stagnalis</name>
    <name type="common">Great pond snail</name>
    <name type="synonym">Helix stagnalis</name>
    <dbReference type="NCBI Taxonomy" id="6523"/>
    <lineage>
        <taxon>Eukaryota</taxon>
        <taxon>Metazoa</taxon>
        <taxon>Spiralia</taxon>
        <taxon>Lophotrochozoa</taxon>
        <taxon>Mollusca</taxon>
        <taxon>Gastropoda</taxon>
        <taxon>Heterobranchia</taxon>
        <taxon>Euthyneura</taxon>
        <taxon>Panpulmonata</taxon>
        <taxon>Hygrophila</taxon>
        <taxon>Lymnaeoidea</taxon>
        <taxon>Lymnaeidae</taxon>
        <taxon>Lymnaea</taxon>
    </lineage>
</organism>
<reference evidence="6 7" key="1">
    <citation type="submission" date="2024-04" db="EMBL/GenBank/DDBJ databases">
        <authorList>
            <consortium name="Genoscope - CEA"/>
            <person name="William W."/>
        </authorList>
    </citation>
    <scope>NUCLEOTIDE SEQUENCE [LARGE SCALE GENOMIC DNA]</scope>
</reference>
<comment type="subcellular location">
    <subcellularLocation>
        <location evidence="1">Nucleus</location>
    </subcellularLocation>
</comment>
<dbReference type="EMBL" id="CAXITT010000295">
    <property type="protein sequence ID" value="CAL1538349.1"/>
    <property type="molecule type" value="Genomic_DNA"/>
</dbReference>
<dbReference type="SMART" id="SM00674">
    <property type="entry name" value="CENPB"/>
    <property type="match status" value="1"/>
</dbReference>
<keyword evidence="7" id="KW-1185">Reference proteome</keyword>
<proteinExistence type="inferred from homology"/>
<dbReference type="Pfam" id="PF03221">
    <property type="entry name" value="HTH_Tnp_Tc5"/>
    <property type="match status" value="1"/>
</dbReference>
<keyword evidence="4" id="KW-0539">Nucleus</keyword>
<dbReference type="PROSITE" id="PS51253">
    <property type="entry name" value="HTH_CENPB"/>
    <property type="match status" value="1"/>
</dbReference>
<evidence type="ECO:0000259" key="5">
    <source>
        <dbReference type="PROSITE" id="PS51253"/>
    </source>
</evidence>
<accession>A0AAV2HXL2</accession>
<sequence length="574" mass="65033">MEHSIKCETDVAGTDSDSQTSFTLPVRAEFKRNRRSINLDLKMTVLRLYESGHQGIEIARMLGLPASTVRTIRQNADKIKAGAKNATPWVAKKITRSRSVHMETMESLLASWIEDQNQRNSPPGTAAIQMKAKSIYDCLVAEDGGSSKTEEFGASRGWLERFRRRTNLSSINSQGEVLSNDTSVAQRFPEEWQNIIEEGGYSPKQVFNVDETGLYWKRLPSRTSVSMAEKNAPGFKASRDRLTIILGGNAEGDFKFKPMVVYHSQSPKALKGYSKEHLRVTWRSNKKSWVTGTLFEEWINAYAVPALKDYCLRENLPFKILFVLDGAPSHPPHLLNISDDLKFVFLPSNTTSLLQPMDQGVIKMFKACYLRHTFQQLLDACTGEGKPTMKEFWLEYDILMAIDNIADAWDEVNKSCMNSAWEKLWPESVADCDGVEQIFIEIAIICKQITDMAQDAGFTGMGEGDIQDLLNSHREELSPEDFLELESQRAVEDEEESSAVATASRVFTVKRLAEFFKHIDAAMAIINEDDANRERSCKVARAVANEIICYKDIYVEKKKQKRAERNWSRKDEGN</sequence>